<dbReference type="GO" id="GO:0030515">
    <property type="term" value="F:snoRNA binding"/>
    <property type="evidence" value="ECO:0007669"/>
    <property type="project" value="InterPro"/>
</dbReference>
<name>A0A8E2EGD6_9PEZI</name>
<organism evidence="2 3">
    <name type="scientific">Lepidopterella palustris CBS 459.81</name>
    <dbReference type="NCBI Taxonomy" id="1314670"/>
    <lineage>
        <taxon>Eukaryota</taxon>
        <taxon>Fungi</taxon>
        <taxon>Dikarya</taxon>
        <taxon>Ascomycota</taxon>
        <taxon>Pezizomycotina</taxon>
        <taxon>Dothideomycetes</taxon>
        <taxon>Pleosporomycetidae</taxon>
        <taxon>Mytilinidiales</taxon>
        <taxon>Argynnaceae</taxon>
        <taxon>Lepidopterella</taxon>
    </lineage>
</organism>
<feature type="region of interest" description="Disordered" evidence="1">
    <location>
        <begin position="1"/>
        <end position="384"/>
    </location>
</feature>
<accession>A0A8E2EGD6</accession>
<feature type="compositionally biased region" description="Basic and acidic residues" evidence="1">
    <location>
        <begin position="328"/>
        <end position="337"/>
    </location>
</feature>
<feature type="compositionally biased region" description="Basic residues" evidence="1">
    <location>
        <begin position="360"/>
        <end position="371"/>
    </location>
</feature>
<dbReference type="InterPro" id="IPR013268">
    <property type="entry name" value="UTP16"/>
</dbReference>
<evidence type="ECO:0000256" key="1">
    <source>
        <dbReference type="SAM" id="MobiDB-lite"/>
    </source>
</evidence>
<dbReference type="EMBL" id="KV744858">
    <property type="protein sequence ID" value="OCK83542.1"/>
    <property type="molecule type" value="Genomic_DNA"/>
</dbReference>
<feature type="compositionally biased region" description="Polar residues" evidence="1">
    <location>
        <begin position="317"/>
        <end position="326"/>
    </location>
</feature>
<gene>
    <name evidence="2" type="ORF">K432DRAFT_379404</name>
</gene>
<reference evidence="2 3" key="1">
    <citation type="journal article" date="2016" name="Nat. Commun.">
        <title>Ectomycorrhizal ecology is imprinted in the genome of the dominant symbiotic fungus Cenococcum geophilum.</title>
        <authorList>
            <consortium name="DOE Joint Genome Institute"/>
            <person name="Peter M."/>
            <person name="Kohler A."/>
            <person name="Ohm R.A."/>
            <person name="Kuo A."/>
            <person name="Krutzmann J."/>
            <person name="Morin E."/>
            <person name="Arend M."/>
            <person name="Barry K.W."/>
            <person name="Binder M."/>
            <person name="Choi C."/>
            <person name="Clum A."/>
            <person name="Copeland A."/>
            <person name="Grisel N."/>
            <person name="Haridas S."/>
            <person name="Kipfer T."/>
            <person name="LaButti K."/>
            <person name="Lindquist E."/>
            <person name="Lipzen A."/>
            <person name="Maire R."/>
            <person name="Meier B."/>
            <person name="Mihaltcheva S."/>
            <person name="Molinier V."/>
            <person name="Murat C."/>
            <person name="Poggeler S."/>
            <person name="Quandt C.A."/>
            <person name="Sperisen C."/>
            <person name="Tritt A."/>
            <person name="Tisserant E."/>
            <person name="Crous P.W."/>
            <person name="Henrissat B."/>
            <person name="Nehls U."/>
            <person name="Egli S."/>
            <person name="Spatafora J.W."/>
            <person name="Grigoriev I.V."/>
            <person name="Martin F.M."/>
        </authorList>
    </citation>
    <scope>NUCLEOTIDE SEQUENCE [LARGE SCALE GENOMIC DNA]</scope>
    <source>
        <strain evidence="2 3">CBS 459.81</strain>
    </source>
</reference>
<feature type="compositionally biased region" description="Acidic residues" evidence="1">
    <location>
        <begin position="100"/>
        <end position="116"/>
    </location>
</feature>
<keyword evidence="3" id="KW-1185">Reference proteome</keyword>
<evidence type="ECO:0000313" key="3">
    <source>
        <dbReference type="Proteomes" id="UP000250266"/>
    </source>
</evidence>
<feature type="compositionally biased region" description="Polar residues" evidence="1">
    <location>
        <begin position="252"/>
        <end position="268"/>
    </location>
</feature>
<dbReference type="GO" id="GO:0006364">
    <property type="term" value="P:rRNA processing"/>
    <property type="evidence" value="ECO:0007669"/>
    <property type="project" value="InterPro"/>
</dbReference>
<dbReference type="Proteomes" id="UP000250266">
    <property type="component" value="Unassembled WGS sequence"/>
</dbReference>
<feature type="compositionally biased region" description="Polar residues" evidence="1">
    <location>
        <begin position="1"/>
        <end position="27"/>
    </location>
</feature>
<proteinExistence type="predicted"/>
<dbReference type="Pfam" id="PF08297">
    <property type="entry name" value="U3_snoRNA_assoc"/>
    <property type="match status" value="1"/>
</dbReference>
<protein>
    <submittedName>
        <fullName evidence="2">Uncharacterized protein</fullName>
    </submittedName>
</protein>
<dbReference type="AlphaFoldDB" id="A0A8E2EGD6"/>
<evidence type="ECO:0000313" key="2">
    <source>
        <dbReference type="EMBL" id="OCK83542.1"/>
    </source>
</evidence>
<dbReference type="OrthoDB" id="5423707at2759"/>
<sequence>MFSRLYTNARNIITRTPSNQKGPTASDTEQRESPIDTTEELVAGMVTTRRGTATESPDVDFSKAKHPSKREREEATYAVSSKRIKRTASETLSHNGNDVGNDDGNEVETVEMEAQEQEQHHDADEEISSLDSVTAGDGETTPKPKGKLPLRNREHASQKGRSSPIVLIETKSRAKSDYPLLHEASTDDQPSATQESTYETPLTHHTTSVYTTPATHTRKEASTTPQLEAASPMESEEQKCNKKQKQKEKTAENSFDTHGSLTPKPSTTEVKRKHLRFDSEEPLPKADTAPEPEIPSSTLDPDEQISSDDDEAPETVTRASAIQQTKLAEAEAAKVVKEQNAAAKLKRQEHDARRAEEKRRNQKQHGKKKHRDTSQLTEDLAPEISLQNLPTILPESLLSSIPNQRPATPPPALSDTLMLDRKQQKWNRHIKFLEQGEKRIKDVKRGPINVRVLEKNNTLLAPKASLRSRSIREAWLKGRFAKKAAGKGKSRFEDSKMERKVVGGGFLRR</sequence>
<feature type="compositionally biased region" description="Polar residues" evidence="1">
    <location>
        <begin position="187"/>
        <end position="215"/>
    </location>
</feature>
<feature type="compositionally biased region" description="Acidic residues" evidence="1">
    <location>
        <begin position="300"/>
        <end position="313"/>
    </location>
</feature>
<feature type="compositionally biased region" description="Basic and acidic residues" evidence="1">
    <location>
        <begin position="346"/>
        <end position="359"/>
    </location>
</feature>